<dbReference type="Proteomes" id="UP000011960">
    <property type="component" value="Unassembled WGS sequence"/>
</dbReference>
<evidence type="ECO:0000313" key="2">
    <source>
        <dbReference type="Proteomes" id="UP000011960"/>
    </source>
</evidence>
<evidence type="ECO:0008006" key="3">
    <source>
        <dbReference type="Google" id="ProtNLM"/>
    </source>
</evidence>
<dbReference type="AlphaFoldDB" id="M7CZD9"/>
<evidence type="ECO:0000313" key="1">
    <source>
        <dbReference type="EMBL" id="EMP53878.1"/>
    </source>
</evidence>
<dbReference type="EMBL" id="APAT01000035">
    <property type="protein sequence ID" value="EMP53878.1"/>
    <property type="molecule type" value="Genomic_DNA"/>
</dbReference>
<dbReference type="eggNOG" id="COG0582">
    <property type="taxonomic scope" value="Bacteria"/>
</dbReference>
<sequence length="95" mass="10642">MKRLLLQNVCDLSNNMNGLRFPCFVKSGNAEVSALHHYVPDLHRRMLLATLWNTYICINEALALTLSDFSLVPAASIPPVVYPHNVPVTGHVHHQ</sequence>
<keyword evidence="2" id="KW-1185">Reference proteome</keyword>
<dbReference type="STRING" id="1288826.MSNKSG1_18615"/>
<proteinExistence type="predicted"/>
<accession>M7CZD9</accession>
<dbReference type="PATRIC" id="fig|1288826.3.peg.3695"/>
<organism evidence="1 2">
    <name type="scientific">Marinobacter santoriniensis NKSG1</name>
    <dbReference type="NCBI Taxonomy" id="1288826"/>
    <lineage>
        <taxon>Bacteria</taxon>
        <taxon>Pseudomonadati</taxon>
        <taxon>Pseudomonadota</taxon>
        <taxon>Gammaproteobacteria</taxon>
        <taxon>Pseudomonadales</taxon>
        <taxon>Marinobacteraceae</taxon>
        <taxon>Marinobacter</taxon>
    </lineage>
</organism>
<protein>
    <recommendedName>
        <fullName evidence="3">Resolvase</fullName>
    </recommendedName>
</protein>
<comment type="caution">
    <text evidence="1">The sequence shown here is derived from an EMBL/GenBank/DDBJ whole genome shotgun (WGS) entry which is preliminary data.</text>
</comment>
<name>M7CZD9_9GAMM</name>
<reference evidence="1 2" key="1">
    <citation type="journal article" date="2013" name="Genome Announc.">
        <title>Genome Sequence of Hydrothermal Arsenic-Respiring Bacterium Marinobacter santoriniensis NKSG1T.</title>
        <authorList>
            <person name="Handley K.M."/>
            <person name="Upton M."/>
            <person name="Beatson S.A."/>
            <person name="Hery M."/>
            <person name="Lloyd J.R."/>
        </authorList>
    </citation>
    <scope>NUCLEOTIDE SEQUENCE [LARGE SCALE GENOMIC DNA]</scope>
    <source>
        <strain evidence="1 2">NKSG1</strain>
    </source>
</reference>
<gene>
    <name evidence="1" type="ORF">MSNKSG1_18615</name>
</gene>